<organism evidence="2">
    <name type="scientific">marine sediment metagenome</name>
    <dbReference type="NCBI Taxonomy" id="412755"/>
    <lineage>
        <taxon>unclassified sequences</taxon>
        <taxon>metagenomes</taxon>
        <taxon>ecological metagenomes</taxon>
    </lineage>
</organism>
<evidence type="ECO:0000313" key="2">
    <source>
        <dbReference type="EMBL" id="GAI02022.1"/>
    </source>
</evidence>
<gene>
    <name evidence="2" type="ORF">S06H3_02618</name>
</gene>
<dbReference type="EMBL" id="BARV01000781">
    <property type="protein sequence ID" value="GAI02022.1"/>
    <property type="molecule type" value="Genomic_DNA"/>
</dbReference>
<evidence type="ECO:0000259" key="1">
    <source>
        <dbReference type="Pfam" id="PF02272"/>
    </source>
</evidence>
<dbReference type="InterPro" id="IPR003156">
    <property type="entry name" value="DHHA1_dom"/>
</dbReference>
<feature type="domain" description="DHHA1" evidence="1">
    <location>
        <begin position="5"/>
        <end position="68"/>
    </location>
</feature>
<dbReference type="InterPro" id="IPR038763">
    <property type="entry name" value="DHH_sf"/>
</dbReference>
<dbReference type="GO" id="GO:0003676">
    <property type="term" value="F:nucleic acid binding"/>
    <property type="evidence" value="ECO:0007669"/>
    <property type="project" value="InterPro"/>
</dbReference>
<accession>X1K4T0</accession>
<protein>
    <recommendedName>
        <fullName evidence="1">DHHA1 domain-containing protein</fullName>
    </recommendedName>
</protein>
<dbReference type="Pfam" id="PF02272">
    <property type="entry name" value="DHHA1"/>
    <property type="match status" value="1"/>
</dbReference>
<reference evidence="2" key="1">
    <citation type="journal article" date="2014" name="Front. Microbiol.">
        <title>High frequency of phylogenetically diverse reductive dehalogenase-homologous genes in deep subseafloor sedimentary metagenomes.</title>
        <authorList>
            <person name="Kawai M."/>
            <person name="Futagami T."/>
            <person name="Toyoda A."/>
            <person name="Takaki Y."/>
            <person name="Nishi S."/>
            <person name="Hori S."/>
            <person name="Arai W."/>
            <person name="Tsubouchi T."/>
            <person name="Morono Y."/>
            <person name="Uchiyama I."/>
            <person name="Ito T."/>
            <person name="Fujiyama A."/>
            <person name="Inagaki F."/>
            <person name="Takami H."/>
        </authorList>
    </citation>
    <scope>NUCLEOTIDE SEQUENCE</scope>
    <source>
        <strain evidence="2">Expedition CK06-06</strain>
    </source>
</reference>
<dbReference type="AlphaFoldDB" id="X1K4T0"/>
<proteinExistence type="predicted"/>
<feature type="non-terminal residue" evidence="2">
    <location>
        <position position="1"/>
    </location>
</feature>
<sequence length="72" mass="7451">TDVSAEEIKVSARSTPRLAMQGVDLGRALAEAAKAVGGNGGGHDVSAAARIPRERMDEFIVKIDQMLSGGSK</sequence>
<dbReference type="SUPFAM" id="SSF64182">
    <property type="entry name" value="DHH phosphoesterases"/>
    <property type="match status" value="1"/>
</dbReference>
<comment type="caution">
    <text evidence="2">The sequence shown here is derived from an EMBL/GenBank/DDBJ whole genome shotgun (WGS) entry which is preliminary data.</text>
</comment>
<name>X1K4T0_9ZZZZ</name>
<dbReference type="Gene3D" id="3.10.310.30">
    <property type="match status" value="1"/>
</dbReference>